<dbReference type="Gene3D" id="1.20.1720.10">
    <property type="entry name" value="Multidrug resistance protein D"/>
    <property type="match status" value="1"/>
</dbReference>
<feature type="transmembrane region" description="Helical" evidence="7">
    <location>
        <begin position="371"/>
        <end position="392"/>
    </location>
</feature>
<dbReference type="AlphaFoldDB" id="A0A0M5ITS7"/>
<dbReference type="Pfam" id="PF07690">
    <property type="entry name" value="MFS_1"/>
    <property type="match status" value="1"/>
</dbReference>
<dbReference type="KEGG" id="cdx:CDES_01005"/>
<evidence type="ECO:0000256" key="7">
    <source>
        <dbReference type="SAM" id="Phobius"/>
    </source>
</evidence>
<dbReference type="Gene3D" id="1.20.1250.20">
    <property type="entry name" value="MFS general substrate transporter like domains"/>
    <property type="match status" value="1"/>
</dbReference>
<dbReference type="InterPro" id="IPR011701">
    <property type="entry name" value="MFS"/>
</dbReference>
<evidence type="ECO:0000313" key="10">
    <source>
        <dbReference type="Proteomes" id="UP000068067"/>
    </source>
</evidence>
<dbReference type="EMBL" id="CP009220">
    <property type="protein sequence ID" value="ALC04681.1"/>
    <property type="molecule type" value="Genomic_DNA"/>
</dbReference>
<protein>
    <recommendedName>
        <fullName evidence="8">Major facilitator superfamily (MFS) profile domain-containing protein</fullName>
    </recommendedName>
</protein>
<evidence type="ECO:0000256" key="4">
    <source>
        <dbReference type="ARBA" id="ARBA00022692"/>
    </source>
</evidence>
<feature type="transmembrane region" description="Helical" evidence="7">
    <location>
        <begin position="213"/>
        <end position="232"/>
    </location>
</feature>
<dbReference type="SUPFAM" id="SSF103473">
    <property type="entry name" value="MFS general substrate transporter"/>
    <property type="match status" value="1"/>
</dbReference>
<sequence>MEVTFFTLFLSRLDVQTVRQQRSFSVPIALLAAGALFLEILDGTILTTAVPAIARDFGIEAVDVSIALVAYLAAAAAGIPAAGWLADRFGVRTVLLLALTVFTAASLVCALAPGLTVLTGARVIQGLGGALLVPVGRLAVIRGTDPKDLLDAIAFLTWPALVAPVIAPLLGGLIADTIGWRWIFLLNVPLGIIAIIAGLFVLPKNTAVNVKRFDLPGFLGAMLVMVALTVAAELISRGSPAELVVAACLIFSAAIVCGFVVRWLRVPGRLFDLSIMRIPSFRVGNSSGSVYRLVITAAPFMFTLLFQVAFGWSATLAGAMVVALFAGNVAIKPFTTPIIKRWNFKPVLVFSNAAGGLVLASFLFVSADTSLVLIALLLFVSGALRSLGFSAYNTLQFVDIPPEQTSNANVLSATLHQLGMSLGIAVAVIAMSLAPTANWAFPLAAVLFLIPLIGAESLPRDGGARAFSSS</sequence>
<feature type="transmembrane region" description="Helical" evidence="7">
    <location>
        <begin position="439"/>
        <end position="458"/>
    </location>
</feature>
<feature type="transmembrane region" description="Helical" evidence="7">
    <location>
        <begin position="93"/>
        <end position="115"/>
    </location>
</feature>
<dbReference type="InterPro" id="IPR036259">
    <property type="entry name" value="MFS_trans_sf"/>
</dbReference>
<evidence type="ECO:0000256" key="1">
    <source>
        <dbReference type="ARBA" id="ARBA00004651"/>
    </source>
</evidence>
<dbReference type="Proteomes" id="UP000068067">
    <property type="component" value="Chromosome"/>
</dbReference>
<organism evidence="9 10">
    <name type="scientific">Corynebacterium deserti GIMN1.010</name>
    <dbReference type="NCBI Taxonomy" id="931089"/>
    <lineage>
        <taxon>Bacteria</taxon>
        <taxon>Bacillati</taxon>
        <taxon>Actinomycetota</taxon>
        <taxon>Actinomycetes</taxon>
        <taxon>Mycobacteriales</taxon>
        <taxon>Corynebacteriaceae</taxon>
        <taxon>Corynebacterium</taxon>
    </lineage>
</organism>
<evidence type="ECO:0000259" key="8">
    <source>
        <dbReference type="PROSITE" id="PS50850"/>
    </source>
</evidence>
<feature type="transmembrane region" description="Helical" evidence="7">
    <location>
        <begin position="413"/>
        <end position="433"/>
    </location>
</feature>
<dbReference type="PANTHER" id="PTHR42718">
    <property type="entry name" value="MAJOR FACILITATOR SUPERFAMILY MULTIDRUG TRANSPORTER MFSC"/>
    <property type="match status" value="1"/>
</dbReference>
<proteinExistence type="predicted"/>
<feature type="transmembrane region" description="Helical" evidence="7">
    <location>
        <begin position="290"/>
        <end position="310"/>
    </location>
</feature>
<keyword evidence="3" id="KW-1003">Cell membrane</keyword>
<feature type="transmembrane region" description="Helical" evidence="7">
    <location>
        <begin position="347"/>
        <end position="365"/>
    </location>
</feature>
<evidence type="ECO:0000256" key="5">
    <source>
        <dbReference type="ARBA" id="ARBA00022989"/>
    </source>
</evidence>
<feature type="transmembrane region" description="Helical" evidence="7">
    <location>
        <begin position="244"/>
        <end position="264"/>
    </location>
</feature>
<feature type="transmembrane region" description="Helical" evidence="7">
    <location>
        <begin position="66"/>
        <end position="86"/>
    </location>
</feature>
<feature type="transmembrane region" description="Helical" evidence="7">
    <location>
        <begin position="121"/>
        <end position="140"/>
    </location>
</feature>
<dbReference type="STRING" id="931089.CDES_01005"/>
<reference evidence="9 10" key="1">
    <citation type="submission" date="2014-08" db="EMBL/GenBank/DDBJ databases">
        <title>Complete genome sequence of Corynebacterium deserti GIMN1.010 (=DSM 45689), isolated from desert sand in western China.</title>
        <authorList>
            <person name="Ruckert C."/>
            <person name="Albersmeier A."/>
            <person name="Kalinowski J."/>
        </authorList>
    </citation>
    <scope>NUCLEOTIDE SEQUENCE [LARGE SCALE GENOMIC DNA]</scope>
    <source>
        <strain evidence="9 10">GIMN1.010</strain>
    </source>
</reference>
<comment type="subcellular location">
    <subcellularLocation>
        <location evidence="1">Cell membrane</location>
        <topology evidence="1">Multi-pass membrane protein</topology>
    </subcellularLocation>
</comment>
<feature type="domain" description="Major facilitator superfamily (MFS) profile" evidence="8">
    <location>
        <begin position="28"/>
        <end position="463"/>
    </location>
</feature>
<feature type="transmembrane region" description="Helical" evidence="7">
    <location>
        <begin position="180"/>
        <end position="201"/>
    </location>
</feature>
<evidence type="ECO:0000313" key="9">
    <source>
        <dbReference type="EMBL" id="ALC04681.1"/>
    </source>
</evidence>
<feature type="transmembrane region" description="Helical" evidence="7">
    <location>
        <begin position="152"/>
        <end position="174"/>
    </location>
</feature>
<dbReference type="PANTHER" id="PTHR42718:SF46">
    <property type="entry name" value="BLR6921 PROTEIN"/>
    <property type="match status" value="1"/>
</dbReference>
<keyword evidence="10" id="KW-1185">Reference proteome</keyword>
<evidence type="ECO:0000256" key="2">
    <source>
        <dbReference type="ARBA" id="ARBA00022448"/>
    </source>
</evidence>
<dbReference type="InterPro" id="IPR020846">
    <property type="entry name" value="MFS_dom"/>
</dbReference>
<feature type="transmembrane region" description="Helical" evidence="7">
    <location>
        <begin position="316"/>
        <end position="335"/>
    </location>
</feature>
<accession>A0A0M5ITS7</accession>
<dbReference type="GO" id="GO:0005886">
    <property type="term" value="C:plasma membrane"/>
    <property type="evidence" value="ECO:0007669"/>
    <property type="project" value="UniProtKB-SubCell"/>
</dbReference>
<name>A0A0M5ITS7_9CORY</name>
<keyword evidence="5 7" id="KW-1133">Transmembrane helix</keyword>
<dbReference type="PATRIC" id="fig|931089.4.peg.207"/>
<gene>
    <name evidence="9" type="ORF">CDES_01005</name>
</gene>
<keyword evidence="4 7" id="KW-0812">Transmembrane</keyword>
<keyword evidence="2" id="KW-0813">Transport</keyword>
<feature type="transmembrane region" description="Helical" evidence="7">
    <location>
        <begin position="28"/>
        <end position="54"/>
    </location>
</feature>
<evidence type="ECO:0000256" key="3">
    <source>
        <dbReference type="ARBA" id="ARBA00022475"/>
    </source>
</evidence>
<dbReference type="PROSITE" id="PS50850">
    <property type="entry name" value="MFS"/>
    <property type="match status" value="1"/>
</dbReference>
<keyword evidence="6 7" id="KW-0472">Membrane</keyword>
<dbReference type="GO" id="GO:0022857">
    <property type="term" value="F:transmembrane transporter activity"/>
    <property type="evidence" value="ECO:0007669"/>
    <property type="project" value="InterPro"/>
</dbReference>
<evidence type="ECO:0000256" key="6">
    <source>
        <dbReference type="ARBA" id="ARBA00023136"/>
    </source>
</evidence>